<dbReference type="PANTHER" id="PTHR12526:SF638">
    <property type="entry name" value="SPORE COAT PROTEIN SA"/>
    <property type="match status" value="1"/>
</dbReference>
<dbReference type="Pfam" id="PF13692">
    <property type="entry name" value="Glyco_trans_1_4"/>
    <property type="match status" value="1"/>
</dbReference>
<dbReference type="GO" id="GO:0016757">
    <property type="term" value="F:glycosyltransferase activity"/>
    <property type="evidence" value="ECO:0007669"/>
    <property type="project" value="UniProtKB-KW"/>
</dbReference>
<sequence length="562" mass="63006">MTHEKVLDERALFRLVSGGEHLVGLSVRERRLLVGSLNFHALMAPERKLVVHAYDGGWESLPRTTDDATFDGQSRAFRNRLFSLEIESLVQREQREPRGFESRAQSLAAGNTRHVHVSTDDVLQYDPPRELGQSRLRAAVRSIRTRWPLVYDQGRDLELLRHRGAIVRSAPVRDYDAEFLPGGIHSDVEFIPAAPAPRGAPRAILFGLHWFELGGAERWAFESVRIARDAGFLPIVLSNRDSHQPWIDRAELDGAIIIPFSEPTVRSQTPAVEELLRGLLRTFDVRGVFVHHNQWLYDRLPWIARSRPGIPLIDSTHIVEYRGGGYPVSSALAAASLTTHHVISPALARWMTEVQQIPREKVVMAPLGGLTVTPKDATYRERHSGEPFTVAFIGRMSRQKAPEVFVEMAARISRQRPDVRFIMHGDGEMASWVDALVERGQLSGVVDRRSSADPVEKTLADSHLLVVTSHNEGLTLTTLEAVAEGVPVVSTDAGAQSDVVPERALVSRNAFLAAREGAKKVLWLADDEEARRDLWRDEREAERRLLSQATASAWFEKEVATW</sequence>
<dbReference type="EMBL" id="JAHWXI010000007">
    <property type="protein sequence ID" value="MDN4464431.1"/>
    <property type="molecule type" value="Genomic_DNA"/>
</dbReference>
<dbReference type="PANTHER" id="PTHR12526">
    <property type="entry name" value="GLYCOSYLTRANSFERASE"/>
    <property type="match status" value="1"/>
</dbReference>
<dbReference type="Proteomes" id="UP001172731">
    <property type="component" value="Unassembled WGS sequence"/>
</dbReference>
<name>A0ABT8FSY9_9MICO</name>
<dbReference type="RefSeq" id="WP_301133851.1">
    <property type="nucleotide sequence ID" value="NZ_BAAAUQ010000040.1"/>
</dbReference>
<protein>
    <submittedName>
        <fullName evidence="1">Glycosyltransferase</fullName>
        <ecNumber evidence="1">2.4.-.-</ecNumber>
    </submittedName>
</protein>
<dbReference type="EC" id="2.4.-.-" evidence="1"/>
<comment type="caution">
    <text evidence="1">The sequence shown here is derived from an EMBL/GenBank/DDBJ whole genome shotgun (WGS) entry which is preliminary data.</text>
</comment>
<evidence type="ECO:0000313" key="2">
    <source>
        <dbReference type="Proteomes" id="UP001172731"/>
    </source>
</evidence>
<keyword evidence="1" id="KW-0328">Glycosyltransferase</keyword>
<dbReference type="SUPFAM" id="SSF53756">
    <property type="entry name" value="UDP-Glycosyltransferase/glycogen phosphorylase"/>
    <property type="match status" value="1"/>
</dbReference>
<accession>A0ABT8FSY9</accession>
<evidence type="ECO:0000313" key="1">
    <source>
        <dbReference type="EMBL" id="MDN4464431.1"/>
    </source>
</evidence>
<keyword evidence="1" id="KW-0808">Transferase</keyword>
<gene>
    <name evidence="1" type="ORF">KZC48_08460</name>
</gene>
<organism evidence="1 2">
    <name type="scientific">Microbacterium aurantiacum</name>
    <dbReference type="NCBI Taxonomy" id="162393"/>
    <lineage>
        <taxon>Bacteria</taxon>
        <taxon>Bacillati</taxon>
        <taxon>Actinomycetota</taxon>
        <taxon>Actinomycetes</taxon>
        <taxon>Micrococcales</taxon>
        <taxon>Microbacteriaceae</taxon>
        <taxon>Microbacterium</taxon>
    </lineage>
</organism>
<keyword evidence="2" id="KW-1185">Reference proteome</keyword>
<dbReference type="Gene3D" id="3.40.50.2000">
    <property type="entry name" value="Glycogen Phosphorylase B"/>
    <property type="match status" value="2"/>
</dbReference>
<reference evidence="1" key="1">
    <citation type="submission" date="2021-06" db="EMBL/GenBank/DDBJ databases">
        <title>Genome-based taxonomic framework of Microbacterium strains isolated from marine environment, the description of four new species and reclassification of four preexisting species.</title>
        <authorList>
            <person name="Lee S.D."/>
            <person name="Kim S.-M."/>
            <person name="Byeon Y.-S."/>
            <person name="Yang H.L."/>
            <person name="Kim I.S."/>
        </authorList>
    </citation>
    <scope>NUCLEOTIDE SEQUENCE</scope>
    <source>
        <strain evidence="1">KACC 20510</strain>
    </source>
</reference>
<proteinExistence type="predicted"/>